<accession>A0A7I8LLU8</accession>
<gene>
    <name evidence="1" type="ORF">SI8410_18021428</name>
</gene>
<dbReference type="EMBL" id="LR746281">
    <property type="protein sequence ID" value="CAA7410750.1"/>
    <property type="molecule type" value="Genomic_DNA"/>
</dbReference>
<sequence length="69" mass="7758">MDMGRERRPHSRASSVDLLFYAPREETHDRCRHCHHWKGLGEGGGGRDELTHLWCAAGGTKGERSKSSP</sequence>
<organism evidence="1 2">
    <name type="scientific">Spirodela intermedia</name>
    <name type="common">Intermediate duckweed</name>
    <dbReference type="NCBI Taxonomy" id="51605"/>
    <lineage>
        <taxon>Eukaryota</taxon>
        <taxon>Viridiplantae</taxon>
        <taxon>Streptophyta</taxon>
        <taxon>Embryophyta</taxon>
        <taxon>Tracheophyta</taxon>
        <taxon>Spermatophyta</taxon>
        <taxon>Magnoliopsida</taxon>
        <taxon>Liliopsida</taxon>
        <taxon>Araceae</taxon>
        <taxon>Lemnoideae</taxon>
        <taxon>Spirodela</taxon>
    </lineage>
</organism>
<dbReference type="AlphaFoldDB" id="A0A7I8LLU8"/>
<protein>
    <submittedName>
        <fullName evidence="1">Uncharacterized protein</fullName>
    </submittedName>
</protein>
<name>A0A7I8LLU8_SPIIN</name>
<dbReference type="Proteomes" id="UP000663760">
    <property type="component" value="Chromosome 18"/>
</dbReference>
<reference evidence="1" key="1">
    <citation type="submission" date="2020-02" db="EMBL/GenBank/DDBJ databases">
        <authorList>
            <person name="Scholz U."/>
            <person name="Mascher M."/>
            <person name="Fiebig A."/>
        </authorList>
    </citation>
    <scope>NUCLEOTIDE SEQUENCE</scope>
</reference>
<keyword evidence="2" id="KW-1185">Reference proteome</keyword>
<proteinExistence type="predicted"/>
<evidence type="ECO:0000313" key="2">
    <source>
        <dbReference type="Proteomes" id="UP000663760"/>
    </source>
</evidence>
<evidence type="ECO:0000313" key="1">
    <source>
        <dbReference type="EMBL" id="CAA7410750.1"/>
    </source>
</evidence>